<dbReference type="GO" id="GO:0003677">
    <property type="term" value="F:DNA binding"/>
    <property type="evidence" value="ECO:0007669"/>
    <property type="project" value="InterPro"/>
</dbReference>
<feature type="coiled-coil region" evidence="1">
    <location>
        <begin position="8"/>
        <end position="49"/>
    </location>
</feature>
<dbReference type="KEGG" id="ahg:AHOG_04100"/>
<accession>A0A221VY61</accession>
<name>A0A221VY61_9PSEU</name>
<organism evidence="3 4">
    <name type="scientific">Actinoalloteichus hoggarensis</name>
    <dbReference type="NCBI Taxonomy" id="1470176"/>
    <lineage>
        <taxon>Bacteria</taxon>
        <taxon>Bacillati</taxon>
        <taxon>Actinomycetota</taxon>
        <taxon>Actinomycetes</taxon>
        <taxon>Pseudonocardiales</taxon>
        <taxon>Pseudonocardiaceae</taxon>
        <taxon>Actinoalloteichus</taxon>
    </lineage>
</organism>
<dbReference type="Pfam" id="PF02575">
    <property type="entry name" value="YbaB_DNA_bd"/>
    <property type="match status" value="1"/>
</dbReference>
<protein>
    <submittedName>
        <fullName evidence="3">Uncharacterized protein</fullName>
    </submittedName>
</protein>
<evidence type="ECO:0000256" key="1">
    <source>
        <dbReference type="SAM" id="Coils"/>
    </source>
</evidence>
<dbReference type="Proteomes" id="UP000204221">
    <property type="component" value="Chromosome"/>
</dbReference>
<keyword evidence="4" id="KW-1185">Reference proteome</keyword>
<dbReference type="RefSeq" id="WP_093940169.1">
    <property type="nucleotide sequence ID" value="NZ_CP022521.1"/>
</dbReference>
<reference evidence="3 4" key="1">
    <citation type="submission" date="2017-07" db="EMBL/GenBank/DDBJ databases">
        <title>Complete genome sequence of Actinoalloteichus hoggarensis DSM 45943, type strain of Actinoalloteichus hoggarensis.</title>
        <authorList>
            <person name="Ruckert C."/>
            <person name="Nouioui I."/>
            <person name="Willmese J."/>
            <person name="van Wezel G."/>
            <person name="Klenk H.-P."/>
            <person name="Kalinowski J."/>
            <person name="Zotchev S.B."/>
        </authorList>
    </citation>
    <scope>NUCLEOTIDE SEQUENCE [LARGE SCALE GENOMIC DNA]</scope>
    <source>
        <strain evidence="3 4">DSM 45943</strain>
    </source>
</reference>
<sequence length="177" mass="19047">MAGPEDRRARLEARNAAVRDQVDQLMGQLRRQTDQLREAQTEAAKVSAKVSSPDGLVTATVDSSGTLTRLEFAPSAFARSSPDKLGRVATEVVRQASNQAGQRVTEIMAPLQEGTPDLADLVEGAPSFRDLVGPFSRPGAEPPESATPTTSPRPRRPARDEVDDEEPQSWLTGGDSR</sequence>
<evidence type="ECO:0000313" key="3">
    <source>
        <dbReference type="EMBL" id="ASO18476.1"/>
    </source>
</evidence>
<dbReference type="InterPro" id="IPR036894">
    <property type="entry name" value="YbaB-like_sf"/>
</dbReference>
<dbReference type="AlphaFoldDB" id="A0A221VY61"/>
<dbReference type="Gene3D" id="3.30.1310.10">
    <property type="entry name" value="Nucleoid-associated protein YbaB-like domain"/>
    <property type="match status" value="1"/>
</dbReference>
<feature type="region of interest" description="Disordered" evidence="2">
    <location>
        <begin position="125"/>
        <end position="177"/>
    </location>
</feature>
<dbReference type="EMBL" id="CP022521">
    <property type="protein sequence ID" value="ASO18476.1"/>
    <property type="molecule type" value="Genomic_DNA"/>
</dbReference>
<proteinExistence type="predicted"/>
<dbReference type="InterPro" id="IPR004401">
    <property type="entry name" value="YbaB/EbfC"/>
</dbReference>
<evidence type="ECO:0000256" key="2">
    <source>
        <dbReference type="SAM" id="MobiDB-lite"/>
    </source>
</evidence>
<dbReference type="OrthoDB" id="3696434at2"/>
<feature type="compositionally biased region" description="Low complexity" evidence="2">
    <location>
        <begin position="142"/>
        <end position="152"/>
    </location>
</feature>
<evidence type="ECO:0000313" key="4">
    <source>
        <dbReference type="Proteomes" id="UP000204221"/>
    </source>
</evidence>
<gene>
    <name evidence="3" type="ORF">AHOG_04100</name>
</gene>
<keyword evidence="1" id="KW-0175">Coiled coil</keyword>
<dbReference type="SUPFAM" id="SSF82607">
    <property type="entry name" value="YbaB-like"/>
    <property type="match status" value="1"/>
</dbReference>